<dbReference type="SMART" id="SM00849">
    <property type="entry name" value="Lactamase_B"/>
    <property type="match status" value="1"/>
</dbReference>
<feature type="domain" description="Beta-Casp" evidence="3">
    <location>
        <begin position="302"/>
        <end position="427"/>
    </location>
</feature>
<dbReference type="SUPFAM" id="SSF56281">
    <property type="entry name" value="Metallo-hydrolase/oxidoreductase"/>
    <property type="match status" value="1"/>
</dbReference>
<dbReference type="SMART" id="SM01027">
    <property type="entry name" value="Beta-Casp"/>
    <property type="match status" value="1"/>
</dbReference>
<keyword evidence="1 4" id="KW-0378">Hydrolase</keyword>
<dbReference type="CDD" id="cd16295">
    <property type="entry name" value="TTHA0252-CPSF-like_MBL-fold"/>
    <property type="match status" value="1"/>
</dbReference>
<name>A0A517Z8L8_9PLAN</name>
<dbReference type="EC" id="3.1.-.-" evidence="4"/>
<dbReference type="InterPro" id="IPR050698">
    <property type="entry name" value="MBL"/>
</dbReference>
<dbReference type="InterPro" id="IPR022712">
    <property type="entry name" value="Beta_Casp"/>
</dbReference>
<proteinExistence type="predicted"/>
<evidence type="ECO:0000259" key="2">
    <source>
        <dbReference type="SMART" id="SM00849"/>
    </source>
</evidence>
<feature type="domain" description="Metallo-beta-lactamase" evidence="2">
    <location>
        <begin position="62"/>
        <end position="277"/>
    </location>
</feature>
<gene>
    <name evidence="4" type="ORF">Mal4_31440</name>
</gene>
<accession>A0A517Z8L8</accession>
<dbReference type="Gene3D" id="3.60.15.10">
    <property type="entry name" value="Ribonuclease Z/Hydroxyacylglutathione hydrolase-like"/>
    <property type="match status" value="1"/>
</dbReference>
<dbReference type="Proteomes" id="UP000320496">
    <property type="component" value="Chromosome"/>
</dbReference>
<dbReference type="Pfam" id="PF00753">
    <property type="entry name" value="Lactamase_B"/>
    <property type="match status" value="1"/>
</dbReference>
<evidence type="ECO:0000259" key="3">
    <source>
        <dbReference type="SMART" id="SM01027"/>
    </source>
</evidence>
<dbReference type="InterPro" id="IPR011108">
    <property type="entry name" value="RMMBL"/>
</dbReference>
<dbReference type="Gene3D" id="3.40.50.10890">
    <property type="match status" value="1"/>
</dbReference>
<dbReference type="PANTHER" id="PTHR11203:SF37">
    <property type="entry name" value="INTEGRATOR COMPLEX SUBUNIT 11"/>
    <property type="match status" value="1"/>
</dbReference>
<dbReference type="InterPro" id="IPR001279">
    <property type="entry name" value="Metallo-B-lactamas"/>
</dbReference>
<dbReference type="EMBL" id="CP036275">
    <property type="protein sequence ID" value="QDU38814.1"/>
    <property type="molecule type" value="Genomic_DNA"/>
</dbReference>
<reference evidence="4 5" key="1">
    <citation type="submission" date="2019-02" db="EMBL/GenBank/DDBJ databases">
        <title>Deep-cultivation of Planctomycetes and their phenomic and genomic characterization uncovers novel biology.</title>
        <authorList>
            <person name="Wiegand S."/>
            <person name="Jogler M."/>
            <person name="Boedeker C."/>
            <person name="Pinto D."/>
            <person name="Vollmers J."/>
            <person name="Rivas-Marin E."/>
            <person name="Kohn T."/>
            <person name="Peeters S.H."/>
            <person name="Heuer A."/>
            <person name="Rast P."/>
            <person name="Oberbeckmann S."/>
            <person name="Bunk B."/>
            <person name="Jeske O."/>
            <person name="Meyerdierks A."/>
            <person name="Storesund J.E."/>
            <person name="Kallscheuer N."/>
            <person name="Luecker S."/>
            <person name="Lage O.M."/>
            <person name="Pohl T."/>
            <person name="Merkel B.J."/>
            <person name="Hornburger P."/>
            <person name="Mueller R.-W."/>
            <person name="Bruemmer F."/>
            <person name="Labrenz M."/>
            <person name="Spormann A.M."/>
            <person name="Op den Camp H."/>
            <person name="Overmann J."/>
            <person name="Amann R."/>
            <person name="Jetten M.S.M."/>
            <person name="Mascher T."/>
            <person name="Medema M.H."/>
            <person name="Devos D.P."/>
            <person name="Kaster A.-K."/>
            <person name="Ovreas L."/>
            <person name="Rohde M."/>
            <person name="Galperin M.Y."/>
            <person name="Jogler C."/>
        </authorList>
    </citation>
    <scope>NUCLEOTIDE SEQUENCE [LARGE SCALE GENOMIC DNA]</scope>
    <source>
        <strain evidence="4 5">Mal4</strain>
    </source>
</reference>
<dbReference type="KEGG" id="mri:Mal4_31440"/>
<dbReference type="AlphaFoldDB" id="A0A517Z8L8"/>
<organism evidence="4 5">
    <name type="scientific">Maioricimonas rarisocia</name>
    <dbReference type="NCBI Taxonomy" id="2528026"/>
    <lineage>
        <taxon>Bacteria</taxon>
        <taxon>Pseudomonadati</taxon>
        <taxon>Planctomycetota</taxon>
        <taxon>Planctomycetia</taxon>
        <taxon>Planctomycetales</taxon>
        <taxon>Planctomycetaceae</taxon>
        <taxon>Maioricimonas</taxon>
    </lineage>
</organism>
<evidence type="ECO:0000313" key="4">
    <source>
        <dbReference type="EMBL" id="QDU38814.1"/>
    </source>
</evidence>
<dbReference type="InterPro" id="IPR036866">
    <property type="entry name" value="RibonucZ/Hydroxyglut_hydro"/>
</dbReference>
<dbReference type="Pfam" id="PF07521">
    <property type="entry name" value="RMMBL"/>
    <property type="match status" value="1"/>
</dbReference>
<dbReference type="PANTHER" id="PTHR11203">
    <property type="entry name" value="CLEAVAGE AND POLYADENYLATION SPECIFICITY FACTOR FAMILY MEMBER"/>
    <property type="match status" value="1"/>
</dbReference>
<sequence>MIPGRPRDSPGGETPQITFSQRVRSWSLITNSQPSIHLDKGGTIRESARMKITFLGAAGEVTGSQHLIETRHRRILLDCGMFQGPRAASRRKNEELRCRPKDLDGVVLSHAHIDHCGRVPMLYREGFRGNVFCTDATADIAELMLLDSARIQQEDAKYLSRKLKPGHPPVEPLYSEQHVEQFFRHVQPLLFDEWHELADDVRLRFHPAGHILGSAISELEIEDDDGDIKRIVFTGDLGRRDMPLLVDPSTVQGCDVLITESTYGSRVHPPTSDVKEHLADIIGETVRRHGRVIIPAFSLGRTQQIVYFLNELFNENVLPRIPMYVDSPLATRLTRIFRRYDHTLDEDVQVTLEDDEDVFGFETLTYIRTQQESIALNKQEGPFVVISASGMCENGRVVHHLKHAVADERNAILLMGYQAPHTLGRQIAERRPYVRIFDREFPLRARVEQIEGLSAHADVNDFKWWFEAMSADSHIGQAFLVHGEPKSAEALAQILRDLTDEEPIIPDRNETFEV</sequence>
<keyword evidence="5" id="KW-1185">Reference proteome</keyword>
<evidence type="ECO:0000256" key="1">
    <source>
        <dbReference type="ARBA" id="ARBA00022801"/>
    </source>
</evidence>
<protein>
    <submittedName>
        <fullName evidence="4">Ribonuclease</fullName>
        <ecNumber evidence="4">3.1.-.-</ecNumber>
    </submittedName>
</protein>
<dbReference type="GO" id="GO:0004521">
    <property type="term" value="F:RNA endonuclease activity"/>
    <property type="evidence" value="ECO:0007669"/>
    <property type="project" value="TreeGrafter"/>
</dbReference>
<dbReference type="GO" id="GO:0016787">
    <property type="term" value="F:hydrolase activity"/>
    <property type="evidence" value="ECO:0007669"/>
    <property type="project" value="UniProtKB-KW"/>
</dbReference>
<evidence type="ECO:0000313" key="5">
    <source>
        <dbReference type="Proteomes" id="UP000320496"/>
    </source>
</evidence>
<dbReference type="Pfam" id="PF10996">
    <property type="entry name" value="Beta-Casp"/>
    <property type="match status" value="1"/>
</dbReference>